<keyword evidence="2 3" id="KW-0175">Coiled coil</keyword>
<feature type="coiled-coil region" evidence="3">
    <location>
        <begin position="3"/>
        <end position="30"/>
    </location>
</feature>
<accession>A0A672ZG93</accession>
<sequence>SSSELTVEERENLQAELAQIDDEISTLRQVLLTKEKHAAEIRRQLGLSPLSNIKQNLSKGWQEVQTSSPYLRGKENLSYAGQVTSSALSSVGVAITRRLAEMRCISFSILIMKINFYLMKMLIKVHISIILFSADNHDTFSLRFKYTMTIFHTDLN</sequence>
<evidence type="ECO:0000256" key="2">
    <source>
        <dbReference type="ARBA" id="ARBA00023054"/>
    </source>
</evidence>
<evidence type="ECO:0000256" key="1">
    <source>
        <dbReference type="ARBA" id="ARBA00005702"/>
    </source>
</evidence>
<evidence type="ECO:0000256" key="3">
    <source>
        <dbReference type="SAM" id="Coils"/>
    </source>
</evidence>
<comment type="similarity">
    <text evidence="1">Belongs to the TPD52 family.</text>
</comment>
<reference evidence="4" key="2">
    <citation type="submission" date="2025-08" db="UniProtKB">
        <authorList>
            <consortium name="Ensembl"/>
        </authorList>
    </citation>
    <scope>IDENTIFICATION</scope>
</reference>
<dbReference type="InterPro" id="IPR007327">
    <property type="entry name" value="TPD52"/>
</dbReference>
<dbReference type="PANTHER" id="PTHR19307:SF13">
    <property type="entry name" value="TUMOR PROTEIN D54"/>
    <property type="match status" value="1"/>
</dbReference>
<dbReference type="Proteomes" id="UP000472271">
    <property type="component" value="Chromosome 7"/>
</dbReference>
<protein>
    <submittedName>
        <fullName evidence="4">Tpd52 like 2a</fullName>
    </submittedName>
</protein>
<dbReference type="Ensembl" id="ENSSORT00005016340.1">
    <property type="protein sequence ID" value="ENSSORP00005015844.1"/>
    <property type="gene ID" value="ENSSORG00005008019.1"/>
</dbReference>
<dbReference type="InParanoid" id="A0A672ZG93"/>
<evidence type="ECO:0000313" key="5">
    <source>
        <dbReference type="Proteomes" id="UP000472271"/>
    </source>
</evidence>
<reference evidence="4" key="3">
    <citation type="submission" date="2025-09" db="UniProtKB">
        <authorList>
            <consortium name="Ensembl"/>
        </authorList>
    </citation>
    <scope>IDENTIFICATION</scope>
</reference>
<dbReference type="AlphaFoldDB" id="A0A672ZG93"/>
<keyword evidence="5" id="KW-1185">Reference proteome</keyword>
<organism evidence="4 5">
    <name type="scientific">Sphaeramia orbicularis</name>
    <name type="common">orbiculate cardinalfish</name>
    <dbReference type="NCBI Taxonomy" id="375764"/>
    <lineage>
        <taxon>Eukaryota</taxon>
        <taxon>Metazoa</taxon>
        <taxon>Chordata</taxon>
        <taxon>Craniata</taxon>
        <taxon>Vertebrata</taxon>
        <taxon>Euteleostomi</taxon>
        <taxon>Actinopterygii</taxon>
        <taxon>Neopterygii</taxon>
        <taxon>Teleostei</taxon>
        <taxon>Neoteleostei</taxon>
        <taxon>Acanthomorphata</taxon>
        <taxon>Gobiaria</taxon>
        <taxon>Kurtiformes</taxon>
        <taxon>Apogonoidei</taxon>
        <taxon>Apogonidae</taxon>
        <taxon>Apogoninae</taxon>
        <taxon>Sphaeramia</taxon>
    </lineage>
</organism>
<proteinExistence type="inferred from homology"/>
<dbReference type="GO" id="GO:0005737">
    <property type="term" value="C:cytoplasm"/>
    <property type="evidence" value="ECO:0007669"/>
    <property type="project" value="TreeGrafter"/>
</dbReference>
<evidence type="ECO:0000313" key="4">
    <source>
        <dbReference type="Ensembl" id="ENSSORP00005015844.1"/>
    </source>
</evidence>
<name>A0A672ZG93_9TELE</name>
<dbReference type="PANTHER" id="PTHR19307">
    <property type="entry name" value="TUMOR PROTEIN D52"/>
    <property type="match status" value="1"/>
</dbReference>
<dbReference type="Pfam" id="PF04201">
    <property type="entry name" value="TPD52"/>
    <property type="match status" value="1"/>
</dbReference>
<reference evidence="4" key="1">
    <citation type="submission" date="2019-06" db="EMBL/GenBank/DDBJ databases">
        <authorList>
            <consortium name="Wellcome Sanger Institute Data Sharing"/>
        </authorList>
    </citation>
    <scope>NUCLEOTIDE SEQUENCE [LARGE SCALE GENOMIC DNA]</scope>
</reference>